<comment type="caution">
    <text evidence="1">The sequence shown here is derived from an EMBL/GenBank/DDBJ whole genome shotgun (WGS) entry which is preliminary data.</text>
</comment>
<sequence length="343" mass="38821">MDWIISDELGLTVGHLVGWGAAGAMIIGGVAPYIPQYRQIKRTQDAEGFSLYVCLTLLIANTLRILFWFGKRYELPLLIQSIVMNITMFVMIHLCVTVRKKNQIIRARERIFTGAIFMLYILLCCANGSDQPDETARWLEQHSSVVSGEKPHRFYNMERKYFWAWTDFQSYVDCMLVFSVIGAAVTYLLIGFAPFVELIGFMAVFTEAMLGAPQIAKNHQNKSTEGMSLSMVIMWTCGDIFKTAYFVMREAPTQFWVCGALQVSLDVVILIQMFFFRYGCTGTTRRRRDARGAVTSIGQRATYSTRHGPPAPQSPHSPSPSSRFRPSASQTPYDDSYSHTQTV</sequence>
<keyword evidence="2" id="KW-1185">Reference proteome</keyword>
<organism evidence="1 2">
    <name type="scientific">Choristoneura fumiferana</name>
    <name type="common">Spruce budworm moth</name>
    <name type="synonym">Archips fumiferana</name>
    <dbReference type="NCBI Taxonomy" id="7141"/>
    <lineage>
        <taxon>Eukaryota</taxon>
        <taxon>Metazoa</taxon>
        <taxon>Ecdysozoa</taxon>
        <taxon>Arthropoda</taxon>
        <taxon>Hexapoda</taxon>
        <taxon>Insecta</taxon>
        <taxon>Pterygota</taxon>
        <taxon>Neoptera</taxon>
        <taxon>Endopterygota</taxon>
        <taxon>Lepidoptera</taxon>
        <taxon>Glossata</taxon>
        <taxon>Ditrysia</taxon>
        <taxon>Tortricoidea</taxon>
        <taxon>Tortricidae</taxon>
        <taxon>Tortricinae</taxon>
        <taxon>Choristoneura</taxon>
    </lineage>
</organism>
<evidence type="ECO:0000313" key="1">
    <source>
        <dbReference type="EMBL" id="KAI8428049.1"/>
    </source>
</evidence>
<reference evidence="1 2" key="1">
    <citation type="journal article" date="2022" name="Genome Biol. Evol.">
        <title>The Spruce Budworm Genome: Reconstructing the Evolutionary History of Antifreeze Proteins.</title>
        <authorList>
            <person name="Beliveau C."/>
            <person name="Gagne P."/>
            <person name="Picq S."/>
            <person name="Vernygora O."/>
            <person name="Keeling C.I."/>
            <person name="Pinkney K."/>
            <person name="Doucet D."/>
            <person name="Wen F."/>
            <person name="Johnston J.S."/>
            <person name="Maaroufi H."/>
            <person name="Boyle B."/>
            <person name="Laroche J."/>
            <person name="Dewar K."/>
            <person name="Juretic N."/>
            <person name="Blackburn G."/>
            <person name="Nisole A."/>
            <person name="Brunet B."/>
            <person name="Brandao M."/>
            <person name="Lumley L."/>
            <person name="Duan J."/>
            <person name="Quan G."/>
            <person name="Lucarotti C.J."/>
            <person name="Roe A.D."/>
            <person name="Sperling F.A.H."/>
            <person name="Levesque R.C."/>
            <person name="Cusson M."/>
        </authorList>
    </citation>
    <scope>NUCLEOTIDE SEQUENCE [LARGE SCALE GENOMIC DNA]</scope>
    <source>
        <strain evidence="1">Glfc:IPQL:Cfum</strain>
    </source>
</reference>
<name>A0ACC0JVI6_CHOFU</name>
<protein>
    <submittedName>
        <fullName evidence="1">Uncharacterized protein</fullName>
    </submittedName>
</protein>
<proteinExistence type="predicted"/>
<evidence type="ECO:0000313" key="2">
    <source>
        <dbReference type="Proteomes" id="UP001064048"/>
    </source>
</evidence>
<dbReference type="EMBL" id="CM046103">
    <property type="protein sequence ID" value="KAI8428049.1"/>
    <property type="molecule type" value="Genomic_DNA"/>
</dbReference>
<dbReference type="Proteomes" id="UP001064048">
    <property type="component" value="Chromosome 3"/>
</dbReference>
<accession>A0ACC0JVI6</accession>
<gene>
    <name evidence="1" type="ORF">MSG28_002339</name>
</gene>